<evidence type="ECO:0000313" key="6">
    <source>
        <dbReference type="Proteomes" id="UP000248557"/>
    </source>
</evidence>
<dbReference type="AlphaFoldDB" id="A0A328Q2B3"/>
<dbReference type="InterPro" id="IPR011010">
    <property type="entry name" value="DNA_brk_join_enz"/>
</dbReference>
<protein>
    <recommendedName>
        <fullName evidence="4">Core-binding (CB) domain-containing protein</fullName>
    </recommendedName>
</protein>
<reference evidence="5 6" key="1">
    <citation type="submission" date="2017-05" db="EMBL/GenBank/DDBJ databases">
        <title>Host range expansion of the Methanosphaera genus to humans and monogastric animals involves recent and extensive reduction in genome content.</title>
        <authorList>
            <person name="Hoedt E.C."/>
            <person name="Volmer J.G."/>
            <person name="Parks D.H."/>
            <person name="Rosewarne C.P."/>
            <person name="Denman S.E."/>
            <person name="Mcsweeney C.S."/>
            <person name="O Cuiv P."/>
            <person name="Hugenholtz P."/>
            <person name="Tyson G.W."/>
            <person name="Morrison M."/>
        </authorList>
    </citation>
    <scope>NUCLEOTIDE SEQUENCE [LARGE SCALE GENOMIC DNA]</scope>
    <source>
        <strain evidence="5 6">PA5</strain>
    </source>
</reference>
<keyword evidence="2" id="KW-0233">DNA recombination</keyword>
<evidence type="ECO:0000256" key="1">
    <source>
        <dbReference type="ARBA" id="ARBA00023125"/>
    </source>
</evidence>
<dbReference type="InterPro" id="IPR010998">
    <property type="entry name" value="Integrase_recombinase_N"/>
</dbReference>
<sequence length="287" mass="34180">MNMIINKNVILNYVNEIKNENTRNTYSSCLNLFLKFIKKTENTNITQDNIYPTIYKYKSFLLKRYIHPKTINQQLIIVKSFFNDYTDIYVGKLKLLKTKEKPINYLTPREISIILEDTTNTLDSLIIRLLAYTGIRLTEALQLKKRQLKYKTSEGHVIITVRRKSKERHMIIPSSLAQDLIKYSKYHITYIFESESPVEPILKPYHIQRNFKILAQQLDAKYNTTFYSKNLKTRYIRNSYIMHGIDYLDLLFAENYDDYKYITSIPQKELKKEDIIEKFSSIGEYAK</sequence>
<comment type="caution">
    <text evidence="5">The sequence shown here is derived from an EMBL/GenBank/DDBJ whole genome shotgun (WGS) entry which is preliminary data.</text>
</comment>
<evidence type="ECO:0000256" key="3">
    <source>
        <dbReference type="PROSITE-ProRule" id="PRU01248"/>
    </source>
</evidence>
<evidence type="ECO:0000256" key="2">
    <source>
        <dbReference type="ARBA" id="ARBA00023172"/>
    </source>
</evidence>
<dbReference type="EMBL" id="NGJK01000012">
    <property type="protein sequence ID" value="RAP03683.1"/>
    <property type="molecule type" value="Genomic_DNA"/>
</dbReference>
<dbReference type="Gene3D" id="1.10.150.130">
    <property type="match status" value="1"/>
</dbReference>
<accession>A0A328Q2B3</accession>
<dbReference type="PANTHER" id="PTHR30349">
    <property type="entry name" value="PHAGE INTEGRASE-RELATED"/>
    <property type="match status" value="1"/>
</dbReference>
<keyword evidence="1 3" id="KW-0238">DNA-binding</keyword>
<dbReference type="SUPFAM" id="SSF56349">
    <property type="entry name" value="DNA breaking-rejoining enzymes"/>
    <property type="match status" value="1"/>
</dbReference>
<dbReference type="Gene3D" id="1.10.443.10">
    <property type="entry name" value="Intergrase catalytic core"/>
    <property type="match status" value="1"/>
</dbReference>
<evidence type="ECO:0000313" key="5">
    <source>
        <dbReference type="EMBL" id="RAP03683.1"/>
    </source>
</evidence>
<dbReference type="InterPro" id="IPR050090">
    <property type="entry name" value="Tyrosine_recombinase_XerCD"/>
</dbReference>
<feature type="domain" description="Core-binding (CB)" evidence="4">
    <location>
        <begin position="4"/>
        <end position="86"/>
    </location>
</feature>
<dbReference type="GO" id="GO:0003677">
    <property type="term" value="F:DNA binding"/>
    <property type="evidence" value="ECO:0007669"/>
    <property type="project" value="UniProtKB-UniRule"/>
</dbReference>
<dbReference type="PANTHER" id="PTHR30349:SF64">
    <property type="entry name" value="PROPHAGE INTEGRASE INTD-RELATED"/>
    <property type="match status" value="1"/>
</dbReference>
<evidence type="ECO:0000259" key="4">
    <source>
        <dbReference type="PROSITE" id="PS51900"/>
    </source>
</evidence>
<dbReference type="PROSITE" id="PS51900">
    <property type="entry name" value="CB"/>
    <property type="match status" value="1"/>
</dbReference>
<name>A0A328Q2B3_9EURY</name>
<dbReference type="InterPro" id="IPR044068">
    <property type="entry name" value="CB"/>
</dbReference>
<gene>
    <name evidence="5" type="ORF">CA615_01015</name>
</gene>
<dbReference type="InterPro" id="IPR013762">
    <property type="entry name" value="Integrase-like_cat_sf"/>
</dbReference>
<dbReference type="GO" id="GO:0006310">
    <property type="term" value="P:DNA recombination"/>
    <property type="evidence" value="ECO:0007669"/>
    <property type="project" value="UniProtKB-KW"/>
</dbReference>
<dbReference type="GO" id="GO:0015074">
    <property type="term" value="P:DNA integration"/>
    <property type="evidence" value="ECO:0007669"/>
    <property type="project" value="InterPro"/>
</dbReference>
<dbReference type="Proteomes" id="UP000248557">
    <property type="component" value="Unassembled WGS sequence"/>
</dbReference>
<proteinExistence type="predicted"/>
<organism evidence="5 6">
    <name type="scientific">Methanosphaera stadtmanae</name>
    <dbReference type="NCBI Taxonomy" id="2317"/>
    <lineage>
        <taxon>Archaea</taxon>
        <taxon>Methanobacteriati</taxon>
        <taxon>Methanobacteriota</taxon>
        <taxon>Methanomada group</taxon>
        <taxon>Methanobacteria</taxon>
        <taxon>Methanobacteriales</taxon>
        <taxon>Methanobacteriaceae</taxon>
        <taxon>Methanosphaera</taxon>
    </lineage>
</organism>